<dbReference type="InterPro" id="IPR002930">
    <property type="entry name" value="GCV_H"/>
</dbReference>
<dbReference type="GO" id="GO:0009249">
    <property type="term" value="P:protein lipoylation"/>
    <property type="evidence" value="ECO:0007669"/>
    <property type="project" value="TreeGrafter"/>
</dbReference>
<dbReference type="NCBIfam" id="TIGR00527">
    <property type="entry name" value="gcvH"/>
    <property type="match status" value="1"/>
</dbReference>
<dbReference type="InterPro" id="IPR000089">
    <property type="entry name" value="Biotin_lipoyl"/>
</dbReference>
<dbReference type="Pfam" id="PF01597">
    <property type="entry name" value="GCV_H"/>
    <property type="match status" value="1"/>
</dbReference>
<dbReference type="InterPro" id="IPR011053">
    <property type="entry name" value="Single_hybrid_motif"/>
</dbReference>
<dbReference type="PANTHER" id="PTHR11715">
    <property type="entry name" value="GLYCINE CLEAVAGE SYSTEM H PROTEIN"/>
    <property type="match status" value="1"/>
</dbReference>
<evidence type="ECO:0000256" key="1">
    <source>
        <dbReference type="ARBA" id="ARBA00009249"/>
    </source>
</evidence>
<dbReference type="HAMAP" id="MF_00272">
    <property type="entry name" value="GcvH"/>
    <property type="match status" value="1"/>
</dbReference>
<gene>
    <name evidence="3" type="primary">gcvH</name>
    <name evidence="6" type="ORF">SAMN05444167_1109</name>
</gene>
<dbReference type="InterPro" id="IPR033753">
    <property type="entry name" value="GCV_H/Fam206"/>
</dbReference>
<keyword evidence="2 3" id="KW-0450">Lipoyl</keyword>
<comment type="similarity">
    <text evidence="1 3">Belongs to the GcvH family.</text>
</comment>
<dbReference type="Proteomes" id="UP000182427">
    <property type="component" value="Chromosome I"/>
</dbReference>
<reference evidence="7" key="1">
    <citation type="submission" date="2016-10" db="EMBL/GenBank/DDBJ databases">
        <authorList>
            <person name="Varghese N."/>
            <person name="Submissions S."/>
        </authorList>
    </citation>
    <scope>NUCLEOTIDE SEQUENCE [LARGE SCALE GENOMIC DNA]</scope>
    <source>
        <strain evidence="7">GAS232</strain>
    </source>
</reference>
<dbReference type="InterPro" id="IPR003016">
    <property type="entry name" value="2-oxoA_DH_lipoyl-BS"/>
</dbReference>
<evidence type="ECO:0000256" key="2">
    <source>
        <dbReference type="ARBA" id="ARBA00022823"/>
    </source>
</evidence>
<dbReference type="EMBL" id="LT629690">
    <property type="protein sequence ID" value="SDF00833.1"/>
    <property type="molecule type" value="Genomic_DNA"/>
</dbReference>
<dbReference type="GO" id="GO:0005960">
    <property type="term" value="C:glycine cleavage complex"/>
    <property type="evidence" value="ECO:0007669"/>
    <property type="project" value="InterPro"/>
</dbReference>
<dbReference type="CDD" id="cd06848">
    <property type="entry name" value="GCS_H"/>
    <property type="match status" value="1"/>
</dbReference>
<evidence type="ECO:0000313" key="6">
    <source>
        <dbReference type="EMBL" id="SDF00833.1"/>
    </source>
</evidence>
<accession>A0A1G7HKE1</accession>
<comment type="subunit">
    <text evidence="3">The glycine cleavage system is composed of four proteins: P, T, L and H.</text>
</comment>
<dbReference type="GO" id="GO:0019464">
    <property type="term" value="P:glycine decarboxylation via glycine cleavage system"/>
    <property type="evidence" value="ECO:0007669"/>
    <property type="project" value="UniProtKB-UniRule"/>
</dbReference>
<proteinExistence type="inferred from homology"/>
<dbReference type="OrthoDB" id="9796712at2"/>
<dbReference type="SUPFAM" id="SSF51230">
    <property type="entry name" value="Single hybrid motif"/>
    <property type="match status" value="1"/>
</dbReference>
<evidence type="ECO:0000259" key="5">
    <source>
        <dbReference type="PROSITE" id="PS50968"/>
    </source>
</evidence>
<sequence length="128" mass="13879">MSYPANYRYTKSHQWVLLEGQTASVGTTEYAQDTLGDIKFVELPNVGQTVQPDTAFGSIESVKSVTDVFSPVSGEVAAINEALKTKPELLNQDANDTWIIKVAVKDATAGETLSAAEYEQFIAEESTT</sequence>
<evidence type="ECO:0000313" key="7">
    <source>
        <dbReference type="Proteomes" id="UP000182427"/>
    </source>
</evidence>
<protein>
    <recommendedName>
        <fullName evidence="3">Glycine cleavage system H protein</fullName>
    </recommendedName>
</protein>
<keyword evidence="7" id="KW-1185">Reference proteome</keyword>
<feature type="modified residue" description="N6-lipoyllysine" evidence="3 4">
    <location>
        <position position="63"/>
    </location>
</feature>
<dbReference type="PROSITE" id="PS50968">
    <property type="entry name" value="BIOTINYL_LIPOYL"/>
    <property type="match status" value="1"/>
</dbReference>
<dbReference type="PROSITE" id="PS00189">
    <property type="entry name" value="LIPOYL"/>
    <property type="match status" value="1"/>
</dbReference>
<dbReference type="InterPro" id="IPR017453">
    <property type="entry name" value="GCV_H_sub"/>
</dbReference>
<evidence type="ECO:0000256" key="3">
    <source>
        <dbReference type="HAMAP-Rule" id="MF_00272"/>
    </source>
</evidence>
<evidence type="ECO:0000256" key="4">
    <source>
        <dbReference type="PIRSR" id="PIRSR617453-50"/>
    </source>
</evidence>
<dbReference type="PANTHER" id="PTHR11715:SF3">
    <property type="entry name" value="GLYCINE CLEAVAGE SYSTEM H PROTEIN-RELATED"/>
    <property type="match status" value="1"/>
</dbReference>
<comment type="cofactor">
    <cofactor evidence="3">
        <name>(R)-lipoate</name>
        <dbReference type="ChEBI" id="CHEBI:83088"/>
    </cofactor>
    <text evidence="3">Binds 1 lipoyl cofactor covalently.</text>
</comment>
<dbReference type="GO" id="GO:0005829">
    <property type="term" value="C:cytosol"/>
    <property type="evidence" value="ECO:0007669"/>
    <property type="project" value="TreeGrafter"/>
</dbReference>
<dbReference type="RefSeq" id="WP_083344267.1">
    <property type="nucleotide sequence ID" value="NZ_LT629690.1"/>
</dbReference>
<organism evidence="6 7">
    <name type="scientific">Terriglobus roseus</name>
    <dbReference type="NCBI Taxonomy" id="392734"/>
    <lineage>
        <taxon>Bacteria</taxon>
        <taxon>Pseudomonadati</taxon>
        <taxon>Acidobacteriota</taxon>
        <taxon>Terriglobia</taxon>
        <taxon>Terriglobales</taxon>
        <taxon>Acidobacteriaceae</taxon>
        <taxon>Terriglobus</taxon>
    </lineage>
</organism>
<dbReference type="AlphaFoldDB" id="A0A1G7HKE1"/>
<dbReference type="NCBIfam" id="NF002270">
    <property type="entry name" value="PRK01202.1"/>
    <property type="match status" value="1"/>
</dbReference>
<name>A0A1G7HKE1_9BACT</name>
<comment type="function">
    <text evidence="3">The glycine cleavage system catalyzes the degradation of glycine. The H protein shuttles the methylamine group of glycine from the P protein to the T protein.</text>
</comment>
<feature type="domain" description="Lipoyl-binding" evidence="5">
    <location>
        <begin position="22"/>
        <end position="103"/>
    </location>
</feature>
<dbReference type="Gene3D" id="2.40.50.100">
    <property type="match status" value="1"/>
</dbReference>